<protein>
    <submittedName>
        <fullName evidence="2">Uncharacterized protein</fullName>
    </submittedName>
</protein>
<keyword evidence="1" id="KW-1133">Transmembrane helix</keyword>
<reference evidence="2" key="2">
    <citation type="journal article" date="2015" name="Data Brief">
        <title>Shoot transcriptome of the giant reed, Arundo donax.</title>
        <authorList>
            <person name="Barrero R.A."/>
            <person name="Guerrero F.D."/>
            <person name="Moolhuijzen P."/>
            <person name="Goolsby J.A."/>
            <person name="Tidwell J."/>
            <person name="Bellgard S.E."/>
            <person name="Bellgard M.I."/>
        </authorList>
    </citation>
    <scope>NUCLEOTIDE SEQUENCE</scope>
    <source>
        <tissue evidence="2">Shoot tissue taken approximately 20 cm above the soil surface</tissue>
    </source>
</reference>
<dbReference type="AlphaFoldDB" id="A0A0A9AUE0"/>
<keyword evidence="1" id="KW-0812">Transmembrane</keyword>
<keyword evidence="1" id="KW-0472">Membrane</keyword>
<dbReference type="EMBL" id="GBRH01243159">
    <property type="protein sequence ID" value="JAD54736.1"/>
    <property type="molecule type" value="Transcribed_RNA"/>
</dbReference>
<evidence type="ECO:0000256" key="1">
    <source>
        <dbReference type="SAM" id="Phobius"/>
    </source>
</evidence>
<sequence length="54" mass="6096">MWDVHAAAWSDPQGAGDENSLILKNVTITLNIWLYALIRIFDKVLILIICISNL</sequence>
<organism evidence="2">
    <name type="scientific">Arundo donax</name>
    <name type="common">Giant reed</name>
    <name type="synonym">Donax arundinaceus</name>
    <dbReference type="NCBI Taxonomy" id="35708"/>
    <lineage>
        <taxon>Eukaryota</taxon>
        <taxon>Viridiplantae</taxon>
        <taxon>Streptophyta</taxon>
        <taxon>Embryophyta</taxon>
        <taxon>Tracheophyta</taxon>
        <taxon>Spermatophyta</taxon>
        <taxon>Magnoliopsida</taxon>
        <taxon>Liliopsida</taxon>
        <taxon>Poales</taxon>
        <taxon>Poaceae</taxon>
        <taxon>PACMAD clade</taxon>
        <taxon>Arundinoideae</taxon>
        <taxon>Arundineae</taxon>
        <taxon>Arundo</taxon>
    </lineage>
</organism>
<proteinExistence type="predicted"/>
<name>A0A0A9AUE0_ARUDO</name>
<evidence type="ECO:0000313" key="2">
    <source>
        <dbReference type="EMBL" id="JAD54736.1"/>
    </source>
</evidence>
<reference evidence="2" key="1">
    <citation type="submission" date="2014-09" db="EMBL/GenBank/DDBJ databases">
        <authorList>
            <person name="Magalhaes I.L.F."/>
            <person name="Oliveira U."/>
            <person name="Santos F.R."/>
            <person name="Vidigal T.H.D.A."/>
            <person name="Brescovit A.D."/>
            <person name="Santos A.J."/>
        </authorList>
    </citation>
    <scope>NUCLEOTIDE SEQUENCE</scope>
    <source>
        <tissue evidence="2">Shoot tissue taken approximately 20 cm above the soil surface</tissue>
    </source>
</reference>
<accession>A0A0A9AUE0</accession>
<feature type="transmembrane region" description="Helical" evidence="1">
    <location>
        <begin position="32"/>
        <end position="51"/>
    </location>
</feature>